<gene>
    <name evidence="1" type="ORF">WMO63_17355</name>
</gene>
<dbReference type="EMBL" id="JBBMFN010000051">
    <property type="protein sequence ID" value="MEQ2467426.1"/>
    <property type="molecule type" value="Genomic_DNA"/>
</dbReference>
<dbReference type="RefSeq" id="WP_152910848.1">
    <property type="nucleotide sequence ID" value="NZ_JBBMFN010000051.1"/>
</dbReference>
<sequence length="72" mass="8267">MQFLYSTITYRPTLNYYEAQDQAFIKAITYNQPELILSSYENGIQTLATTLAANKSQDTGLPIDLREYYASM</sequence>
<comment type="caution">
    <text evidence="1">The sequence shown here is derived from an EMBL/GenBank/DDBJ whole genome shotgun (WGS) entry which is preliminary data.</text>
</comment>
<evidence type="ECO:0000313" key="2">
    <source>
        <dbReference type="Proteomes" id="UP001465426"/>
    </source>
</evidence>
<accession>A0ABV1F244</accession>
<organism evidence="1 2">
    <name type="scientific">Niallia hominis</name>
    <dbReference type="NCBI Taxonomy" id="3133173"/>
    <lineage>
        <taxon>Bacteria</taxon>
        <taxon>Bacillati</taxon>
        <taxon>Bacillota</taxon>
        <taxon>Bacilli</taxon>
        <taxon>Bacillales</taxon>
        <taxon>Bacillaceae</taxon>
        <taxon>Niallia</taxon>
    </lineage>
</organism>
<evidence type="ECO:0000313" key="1">
    <source>
        <dbReference type="EMBL" id="MEQ2467426.1"/>
    </source>
</evidence>
<proteinExistence type="predicted"/>
<reference evidence="1 2" key="1">
    <citation type="submission" date="2024-03" db="EMBL/GenBank/DDBJ databases">
        <title>Human intestinal bacterial collection.</title>
        <authorList>
            <person name="Pauvert C."/>
            <person name="Hitch T.C.A."/>
            <person name="Clavel T."/>
        </authorList>
    </citation>
    <scope>NUCLEOTIDE SEQUENCE [LARGE SCALE GENOMIC DNA]</scope>
    <source>
        <strain evidence="1 2">CLA-SR-H024</strain>
    </source>
</reference>
<dbReference type="Proteomes" id="UP001465426">
    <property type="component" value="Unassembled WGS sequence"/>
</dbReference>
<dbReference type="Gene3D" id="3.30.360.10">
    <property type="entry name" value="Dihydrodipicolinate Reductase, domain 2"/>
    <property type="match status" value="1"/>
</dbReference>
<protein>
    <submittedName>
        <fullName evidence="1">Uncharacterized protein</fullName>
    </submittedName>
</protein>
<keyword evidence="2" id="KW-1185">Reference proteome</keyword>
<name>A0ABV1F244_9BACI</name>